<comment type="similarity">
    <text evidence="2">Belongs to the TrkH potassium transport family.</text>
</comment>
<dbReference type="GO" id="GO:0008324">
    <property type="term" value="F:monoatomic cation transmembrane transporter activity"/>
    <property type="evidence" value="ECO:0007669"/>
    <property type="project" value="InterPro"/>
</dbReference>
<evidence type="ECO:0000256" key="7">
    <source>
        <dbReference type="ARBA" id="ARBA00023065"/>
    </source>
</evidence>
<feature type="transmembrane region" description="Helical" evidence="9">
    <location>
        <begin position="233"/>
        <end position="251"/>
    </location>
</feature>
<feature type="transmembrane region" description="Helical" evidence="9">
    <location>
        <begin position="271"/>
        <end position="290"/>
    </location>
</feature>
<dbReference type="EMBL" id="PHIG01000039">
    <property type="protein sequence ID" value="PJK28654.1"/>
    <property type="molecule type" value="Genomic_DNA"/>
</dbReference>
<keyword evidence="7" id="KW-0406">Ion transport</keyword>
<feature type="transmembrane region" description="Helical" evidence="9">
    <location>
        <begin position="71"/>
        <end position="91"/>
    </location>
</feature>
<evidence type="ECO:0000256" key="3">
    <source>
        <dbReference type="ARBA" id="ARBA00022448"/>
    </source>
</evidence>
<dbReference type="OrthoDB" id="7629000at2"/>
<sequence>MALTAVLSVLGWSMVIFALTMIFPIGIALFHGEVGTWPVFLTTILITGMFGGALTLASLGGRQRAAGRREAFLLACLIWTVLPMFGAIPFANLVGPLDGYLEAMSGLTTTGYSVFATPELLPRSMLFWRAELQWIGGLATIMLAVVLLGLFGLGGLAVYRSAIPSGDANTLVARLKDTLSAVWWVYVIITLACAVLLWVSGVQAFHAVCYAMSTVSTGGFTTSTNGVAGLSSFAQGVLVVFMLGSALNFTLHWAAFHGRFRVYREDPEIRAFGRLCGISALMAGLIIWGMTELDLASSLGQAIFAVAAVASTTGFFGLETDQGIITGSWPTPLSILLLMIMMVGGAAGSTAGGFKLMRFALLIRQGGAELTRLSYPNAVTIVTYGGYWVEPPVLRATWNFLMLFMLSVAILAVVIDLDGHDLATALALAVGALSNAGPAATYVTVEAVAIGELDPVSKIAIIAGMLAGRLELLALLGLFSPSFWGR</sequence>
<gene>
    <name evidence="10" type="ORF">CVT23_15020</name>
</gene>
<evidence type="ECO:0000256" key="9">
    <source>
        <dbReference type="SAM" id="Phobius"/>
    </source>
</evidence>
<keyword evidence="5 9" id="KW-0812">Transmembrane</keyword>
<comment type="subcellular location">
    <subcellularLocation>
        <location evidence="1">Cell membrane</location>
        <topology evidence="1">Multi-pass membrane protein</topology>
    </subcellularLocation>
</comment>
<evidence type="ECO:0000256" key="1">
    <source>
        <dbReference type="ARBA" id="ARBA00004651"/>
    </source>
</evidence>
<evidence type="ECO:0000256" key="6">
    <source>
        <dbReference type="ARBA" id="ARBA00022989"/>
    </source>
</evidence>
<feature type="transmembrane region" description="Helical" evidence="9">
    <location>
        <begin position="180"/>
        <end position="213"/>
    </location>
</feature>
<protein>
    <recommendedName>
        <fullName evidence="12">Potassium transporter TrkH</fullName>
    </recommendedName>
</protein>
<organism evidence="10 11">
    <name type="scientific">Minwuia thermotolerans</name>
    <dbReference type="NCBI Taxonomy" id="2056226"/>
    <lineage>
        <taxon>Bacteria</taxon>
        <taxon>Pseudomonadati</taxon>
        <taxon>Pseudomonadota</taxon>
        <taxon>Alphaproteobacteria</taxon>
        <taxon>Minwuiales</taxon>
        <taxon>Minwuiaceae</taxon>
        <taxon>Minwuia</taxon>
    </lineage>
</organism>
<feature type="transmembrane region" description="Helical" evidence="9">
    <location>
        <begin position="457"/>
        <end position="479"/>
    </location>
</feature>
<dbReference type="AlphaFoldDB" id="A0A2M9FYX7"/>
<evidence type="ECO:0008006" key="12">
    <source>
        <dbReference type="Google" id="ProtNLM"/>
    </source>
</evidence>
<dbReference type="RefSeq" id="WP_109792386.1">
    <property type="nucleotide sequence ID" value="NZ_PHIG01000039.1"/>
</dbReference>
<evidence type="ECO:0000313" key="10">
    <source>
        <dbReference type="EMBL" id="PJK28654.1"/>
    </source>
</evidence>
<feature type="transmembrane region" description="Helical" evidence="9">
    <location>
        <begin position="332"/>
        <end position="354"/>
    </location>
</feature>
<feature type="transmembrane region" description="Helical" evidence="9">
    <location>
        <begin position="37"/>
        <end position="59"/>
    </location>
</feature>
<feature type="transmembrane region" description="Helical" evidence="9">
    <location>
        <begin position="422"/>
        <end position="445"/>
    </location>
</feature>
<keyword evidence="4" id="KW-1003">Cell membrane</keyword>
<feature type="transmembrane region" description="Helical" evidence="9">
    <location>
        <begin position="396"/>
        <end position="415"/>
    </location>
</feature>
<evidence type="ECO:0000256" key="2">
    <source>
        <dbReference type="ARBA" id="ARBA00009137"/>
    </source>
</evidence>
<evidence type="ECO:0000256" key="5">
    <source>
        <dbReference type="ARBA" id="ARBA00022692"/>
    </source>
</evidence>
<keyword evidence="6 9" id="KW-1133">Transmembrane helix</keyword>
<proteinExistence type="inferred from homology"/>
<keyword evidence="11" id="KW-1185">Reference proteome</keyword>
<dbReference type="PANTHER" id="PTHR32024:SF2">
    <property type="entry name" value="TRK SYSTEM POTASSIUM UPTAKE PROTEIN TRKG-RELATED"/>
    <property type="match status" value="1"/>
</dbReference>
<keyword evidence="3" id="KW-0813">Transport</keyword>
<feature type="transmembrane region" description="Helical" evidence="9">
    <location>
        <begin position="134"/>
        <end position="159"/>
    </location>
</feature>
<dbReference type="GO" id="GO:0030001">
    <property type="term" value="P:metal ion transport"/>
    <property type="evidence" value="ECO:0007669"/>
    <property type="project" value="UniProtKB-ARBA"/>
</dbReference>
<feature type="transmembrane region" description="Helical" evidence="9">
    <location>
        <begin position="302"/>
        <end position="320"/>
    </location>
</feature>
<feature type="transmembrane region" description="Helical" evidence="9">
    <location>
        <begin position="7"/>
        <end position="31"/>
    </location>
</feature>
<evidence type="ECO:0000313" key="11">
    <source>
        <dbReference type="Proteomes" id="UP000229498"/>
    </source>
</evidence>
<dbReference type="GO" id="GO:0005886">
    <property type="term" value="C:plasma membrane"/>
    <property type="evidence" value="ECO:0007669"/>
    <property type="project" value="UniProtKB-SubCell"/>
</dbReference>
<dbReference type="PANTHER" id="PTHR32024">
    <property type="entry name" value="TRK SYSTEM POTASSIUM UPTAKE PROTEIN TRKG-RELATED"/>
    <property type="match status" value="1"/>
</dbReference>
<keyword evidence="8 9" id="KW-0472">Membrane</keyword>
<reference evidence="10 11" key="1">
    <citation type="submission" date="2017-11" db="EMBL/GenBank/DDBJ databases">
        <title>Draft genome sequence of Rhizobiales bacterium SY3-13.</title>
        <authorList>
            <person name="Sun C."/>
        </authorList>
    </citation>
    <scope>NUCLEOTIDE SEQUENCE [LARGE SCALE GENOMIC DNA]</scope>
    <source>
        <strain evidence="10 11">SY3-13</strain>
    </source>
</reference>
<comment type="caution">
    <text evidence="10">The sequence shown here is derived from an EMBL/GenBank/DDBJ whole genome shotgun (WGS) entry which is preliminary data.</text>
</comment>
<dbReference type="InterPro" id="IPR003445">
    <property type="entry name" value="Cat_transpt"/>
</dbReference>
<evidence type="ECO:0000256" key="4">
    <source>
        <dbReference type="ARBA" id="ARBA00022475"/>
    </source>
</evidence>
<evidence type="ECO:0000256" key="8">
    <source>
        <dbReference type="ARBA" id="ARBA00023136"/>
    </source>
</evidence>
<dbReference type="Proteomes" id="UP000229498">
    <property type="component" value="Unassembled WGS sequence"/>
</dbReference>
<name>A0A2M9FYX7_9PROT</name>
<dbReference type="Pfam" id="PF02386">
    <property type="entry name" value="TrkH"/>
    <property type="match status" value="1"/>
</dbReference>
<accession>A0A2M9FYX7</accession>